<proteinExistence type="predicted"/>
<dbReference type="EMBL" id="DTHS01000014">
    <property type="protein sequence ID" value="HHR48299.1"/>
    <property type="molecule type" value="Genomic_DNA"/>
</dbReference>
<protein>
    <recommendedName>
        <fullName evidence="2">VCBS repeat-containing protein</fullName>
    </recommendedName>
</protein>
<dbReference type="AlphaFoldDB" id="A0A7V5XZ81"/>
<evidence type="ECO:0008006" key="2">
    <source>
        <dbReference type="Google" id="ProtNLM"/>
    </source>
</evidence>
<evidence type="ECO:0000313" key="1">
    <source>
        <dbReference type="EMBL" id="HHR48299.1"/>
    </source>
</evidence>
<reference evidence="1" key="1">
    <citation type="journal article" date="2020" name="mSystems">
        <title>Genome- and Community-Level Interaction Insights into Carbon Utilization and Element Cycling Functions of Hydrothermarchaeota in Hydrothermal Sediment.</title>
        <authorList>
            <person name="Zhou Z."/>
            <person name="Liu Y."/>
            <person name="Xu W."/>
            <person name="Pan J."/>
            <person name="Luo Z.H."/>
            <person name="Li M."/>
        </authorList>
    </citation>
    <scope>NUCLEOTIDE SEQUENCE [LARGE SCALE GENOMIC DNA]</scope>
    <source>
        <strain evidence="1">SpSt-791</strain>
    </source>
</reference>
<name>A0A7V5XZ81_UNCW3</name>
<dbReference type="PROSITE" id="PS51257">
    <property type="entry name" value="PROKAR_LIPOPROTEIN"/>
    <property type="match status" value="1"/>
</dbReference>
<comment type="caution">
    <text evidence="1">The sequence shown here is derived from an EMBL/GenBank/DDBJ whole genome shotgun (WGS) entry which is preliminary data.</text>
</comment>
<gene>
    <name evidence="1" type="ORF">ENV79_01470</name>
</gene>
<dbReference type="Gene3D" id="2.40.360.20">
    <property type="match status" value="1"/>
</dbReference>
<accession>A0A7V5XZ81</accession>
<organism evidence="1">
    <name type="scientific">candidate division WOR-3 bacterium</name>
    <dbReference type="NCBI Taxonomy" id="2052148"/>
    <lineage>
        <taxon>Bacteria</taxon>
        <taxon>Bacteria division WOR-3</taxon>
    </lineage>
</organism>
<sequence>MRKILFFIFVVILSCSLFKKEEEVMPLAIDNFWVYQYMEVAGKTFKKEGLLPGYFKRILKKLSQAEVDTLKLVAKQPIEGVDGYVCFSTLDEDTFGIFYYKNDYLWFYSSYDEMSMKIFPQKPKIGDKWVSYEDKGRVGDFDGDGKEDSLNLIYEDSIIGKEEVSVPAGNFKDCYKIEEKEIYKKWLSTTGQWEIEATEVIANSWVKMGVGLVKWEIPEEITQQLIAYKIK</sequence>